<evidence type="ECO:0000256" key="5">
    <source>
        <dbReference type="ARBA" id="ARBA00023136"/>
    </source>
</evidence>
<protein>
    <recommendedName>
        <fullName evidence="9">Maintenance of telomere capping protein 6</fullName>
    </recommendedName>
</protein>
<keyword evidence="5 11" id="KW-0472">Membrane</keyword>
<evidence type="ECO:0000313" key="14">
    <source>
        <dbReference type="Proteomes" id="UP001056384"/>
    </source>
</evidence>
<evidence type="ECO:0000256" key="2">
    <source>
        <dbReference type="ARBA" id="ARBA00022692"/>
    </source>
</evidence>
<sequence>MSTLYTPDPAINSTFVVQLSQRDLSARVPLNYVNHPGVVLQAACFGSERRYEEAAFAKCFSNLLVSGFRRIEADVFWDASRSVWSLCPVELGGVEEPLTTSTSLASTTSSAIASSAALAGREANLALLHNRRQDGETLSLSSAASTTVTAPTSTESTATLAAGPLATSVIGNNSPTDSGADGETLIQVGSYSCTTSTDFALLVSVLSAHMEATDTNIGATTVTLTLNIHAAASASDPDGPSQQPDDRELPEGGSLLSSVLARNISTFIYTPGNLLSQRNNLNSSGSWFTVYSTSQPISEYFSIDSAGGTPSSPNGWPSESFVEIPGYAKRLLVGFGDIDPQMSNYNFSGDSSTIFPPDYLESNDNVPTTSSGRVASGCFFDPEKTTLASVNSSWALSSIGSGDGVPAAQIVTYLDQSRNLTQCGKSPILNASLGEVSADQTFEPYLAFVQSTVWSWSSGQPGNSSSEDEMRNDRCAALNATSGTWRVLDCSESRHGACRVRNGIYDWTISYTDVPYDRVELACEDDESFDTPRTALENRYLLSAWRQFRQDSGDDDIDELLWLNFNDLDVEACWVIGQNTTCPYNGPQEQQTRRIVVPVVGGIIVFVLTALTILVKCAGNRQTSKRRRRRGEDGWDYEGVPS</sequence>
<keyword evidence="2 11" id="KW-0812">Transmembrane</keyword>
<dbReference type="GO" id="GO:0016020">
    <property type="term" value="C:membrane"/>
    <property type="evidence" value="ECO:0007669"/>
    <property type="project" value="UniProtKB-SubCell"/>
</dbReference>
<dbReference type="Gene3D" id="3.10.100.10">
    <property type="entry name" value="Mannose-Binding Protein A, subunit A"/>
    <property type="match status" value="1"/>
</dbReference>
<evidence type="ECO:0000256" key="3">
    <source>
        <dbReference type="ARBA" id="ARBA00022729"/>
    </source>
</evidence>
<evidence type="ECO:0000256" key="10">
    <source>
        <dbReference type="SAM" id="MobiDB-lite"/>
    </source>
</evidence>
<evidence type="ECO:0000256" key="8">
    <source>
        <dbReference type="ARBA" id="ARBA00038159"/>
    </source>
</evidence>
<dbReference type="InterPro" id="IPR051008">
    <property type="entry name" value="Telomere_Capping_Maintenance"/>
</dbReference>
<comment type="function">
    <text evidence="7">May be involved in telomere capping.</text>
</comment>
<dbReference type="Proteomes" id="UP001056384">
    <property type="component" value="Chromosome 5"/>
</dbReference>
<feature type="transmembrane region" description="Helical" evidence="11">
    <location>
        <begin position="595"/>
        <end position="619"/>
    </location>
</feature>
<keyword evidence="4 11" id="KW-1133">Transmembrane helix</keyword>
<evidence type="ECO:0000256" key="11">
    <source>
        <dbReference type="SAM" id="Phobius"/>
    </source>
</evidence>
<evidence type="ECO:0000256" key="1">
    <source>
        <dbReference type="ARBA" id="ARBA00004479"/>
    </source>
</evidence>
<dbReference type="InterPro" id="IPR016187">
    <property type="entry name" value="CTDL_fold"/>
</dbReference>
<reference evidence="13" key="1">
    <citation type="submission" date="2022-06" db="EMBL/GenBank/DDBJ databases">
        <title>Complete genome sequences of two strains of the flax pathogen Septoria linicola.</title>
        <authorList>
            <person name="Lapalu N."/>
            <person name="Simon A."/>
            <person name="Demenou B."/>
            <person name="Paumier D."/>
            <person name="Guillot M.-P."/>
            <person name="Gout L."/>
            <person name="Valade R."/>
        </authorList>
    </citation>
    <scope>NUCLEOTIDE SEQUENCE</scope>
    <source>
        <strain evidence="13">SE15195</strain>
    </source>
</reference>
<dbReference type="OrthoDB" id="5573651at2759"/>
<evidence type="ECO:0000313" key="13">
    <source>
        <dbReference type="EMBL" id="USW53329.1"/>
    </source>
</evidence>
<dbReference type="SUPFAM" id="SSF56436">
    <property type="entry name" value="C-type lectin-like"/>
    <property type="match status" value="1"/>
</dbReference>
<organism evidence="13 14">
    <name type="scientific">Septoria linicola</name>
    <dbReference type="NCBI Taxonomy" id="215465"/>
    <lineage>
        <taxon>Eukaryota</taxon>
        <taxon>Fungi</taxon>
        <taxon>Dikarya</taxon>
        <taxon>Ascomycota</taxon>
        <taxon>Pezizomycotina</taxon>
        <taxon>Dothideomycetes</taxon>
        <taxon>Dothideomycetidae</taxon>
        <taxon>Mycosphaerellales</taxon>
        <taxon>Mycosphaerellaceae</taxon>
        <taxon>Septoria</taxon>
    </lineage>
</organism>
<evidence type="ECO:0000256" key="7">
    <source>
        <dbReference type="ARBA" id="ARBA00037703"/>
    </source>
</evidence>
<comment type="subcellular location">
    <subcellularLocation>
        <location evidence="1">Membrane</location>
        <topology evidence="1">Single-pass type I membrane protein</topology>
    </subcellularLocation>
</comment>
<dbReference type="InterPro" id="IPR057530">
    <property type="entry name" value="TIM-barrel_MTC6"/>
</dbReference>
<keyword evidence="6" id="KW-0325">Glycoprotein</keyword>
<dbReference type="InterPro" id="IPR016186">
    <property type="entry name" value="C-type_lectin-like/link_sf"/>
</dbReference>
<accession>A0A9Q9AQ00</accession>
<feature type="domain" description="MTC6 partial TIM-barrel" evidence="12">
    <location>
        <begin position="16"/>
        <end position="435"/>
    </location>
</feature>
<dbReference type="AlphaFoldDB" id="A0A9Q9AQ00"/>
<name>A0A9Q9AQ00_9PEZI</name>
<evidence type="ECO:0000256" key="4">
    <source>
        <dbReference type="ARBA" id="ARBA00022989"/>
    </source>
</evidence>
<gene>
    <name evidence="13" type="ORF">Slin15195_G066480</name>
</gene>
<feature type="region of interest" description="Disordered" evidence="10">
    <location>
        <begin position="232"/>
        <end position="253"/>
    </location>
</feature>
<evidence type="ECO:0000256" key="6">
    <source>
        <dbReference type="ARBA" id="ARBA00023180"/>
    </source>
</evidence>
<evidence type="ECO:0000256" key="9">
    <source>
        <dbReference type="ARBA" id="ARBA00039865"/>
    </source>
</evidence>
<dbReference type="EMBL" id="CP099422">
    <property type="protein sequence ID" value="USW53329.1"/>
    <property type="molecule type" value="Genomic_DNA"/>
</dbReference>
<feature type="compositionally biased region" description="Low complexity" evidence="10">
    <location>
        <begin position="232"/>
        <end position="243"/>
    </location>
</feature>
<keyword evidence="3" id="KW-0732">Signal</keyword>
<dbReference type="Pfam" id="PF25506">
    <property type="entry name" value="TIM-barrel_MTC6"/>
    <property type="match status" value="1"/>
</dbReference>
<evidence type="ECO:0000259" key="12">
    <source>
        <dbReference type="Pfam" id="PF25506"/>
    </source>
</evidence>
<keyword evidence="14" id="KW-1185">Reference proteome</keyword>
<comment type="similarity">
    <text evidence="8">Belongs to the MTC6 family.</text>
</comment>
<dbReference type="PANTHER" id="PTHR35518:SF2">
    <property type="entry name" value="MAINTENANCE OF TELOMERE CAPPING PROTEIN 6"/>
    <property type="match status" value="1"/>
</dbReference>
<dbReference type="PANTHER" id="PTHR35518">
    <property type="entry name" value="MAINTENANCE OF TELOMOERE CAPPING"/>
    <property type="match status" value="1"/>
</dbReference>
<proteinExistence type="inferred from homology"/>